<dbReference type="InterPro" id="IPR036312">
    <property type="entry name" value="Bifun_inhib/LTP/seed_sf"/>
</dbReference>
<evidence type="ECO:0000256" key="5">
    <source>
        <dbReference type="ARBA" id="ARBA00022622"/>
    </source>
</evidence>
<feature type="compositionally biased region" description="Pro residues" evidence="11">
    <location>
        <begin position="109"/>
        <end position="148"/>
    </location>
</feature>
<keyword evidence="4" id="KW-1003">Cell membrane</keyword>
<keyword evidence="12" id="KW-0812">Transmembrane</keyword>
<dbReference type="InterPro" id="IPR043325">
    <property type="entry name" value="LTSS"/>
</dbReference>
<keyword evidence="8" id="KW-1015">Disulfide bond</keyword>
<dbReference type="Proteomes" id="UP001652660">
    <property type="component" value="Chromosome 10e"/>
</dbReference>
<protein>
    <recommendedName>
        <fullName evidence="13">Bifunctional inhibitor/plant lipid transfer protein/seed storage helical domain-containing protein</fullName>
    </recommendedName>
</protein>
<evidence type="ECO:0000256" key="3">
    <source>
        <dbReference type="ARBA" id="ARBA00022448"/>
    </source>
</evidence>
<evidence type="ECO:0000256" key="2">
    <source>
        <dbReference type="ARBA" id="ARBA00009748"/>
    </source>
</evidence>
<dbReference type="SUPFAM" id="SSF47699">
    <property type="entry name" value="Bifunctional inhibitor/lipid-transfer protein/seed storage 2S albumin"/>
    <property type="match status" value="1"/>
</dbReference>
<keyword evidence="7" id="KW-0446">Lipid-binding</keyword>
<evidence type="ECO:0000256" key="12">
    <source>
        <dbReference type="SAM" id="Phobius"/>
    </source>
</evidence>
<evidence type="ECO:0000256" key="7">
    <source>
        <dbReference type="ARBA" id="ARBA00023121"/>
    </source>
</evidence>
<dbReference type="PRINTS" id="PR00382">
    <property type="entry name" value="LIPIDTRNSFER"/>
</dbReference>
<evidence type="ECO:0000256" key="10">
    <source>
        <dbReference type="ARBA" id="ARBA00023288"/>
    </source>
</evidence>
<evidence type="ECO:0000256" key="9">
    <source>
        <dbReference type="ARBA" id="ARBA00023180"/>
    </source>
</evidence>
<evidence type="ECO:0000313" key="15">
    <source>
        <dbReference type="RefSeq" id="XP_071922739.1"/>
    </source>
</evidence>
<dbReference type="Gene3D" id="1.10.110.10">
    <property type="entry name" value="Plant lipid-transfer and hydrophobic proteins"/>
    <property type="match status" value="1"/>
</dbReference>
<comment type="similarity">
    <text evidence="2">Belongs to the plant LTP family.</text>
</comment>
<dbReference type="Pfam" id="PF14368">
    <property type="entry name" value="LTP_2"/>
    <property type="match status" value="1"/>
</dbReference>
<reference evidence="15" key="1">
    <citation type="submission" date="2025-08" db="UniProtKB">
        <authorList>
            <consortium name="RefSeq"/>
        </authorList>
    </citation>
    <scope>IDENTIFICATION</scope>
    <source>
        <tissue evidence="15">Leaves</tissue>
    </source>
</reference>
<comment type="subcellular location">
    <subcellularLocation>
        <location evidence="1">Cell membrane</location>
        <topology evidence="1">Lipid-anchor</topology>
        <topology evidence="1">GPI-anchor</topology>
    </subcellularLocation>
</comment>
<evidence type="ECO:0000256" key="11">
    <source>
        <dbReference type="SAM" id="MobiDB-lite"/>
    </source>
</evidence>
<keyword evidence="6" id="KW-0732">Signal</keyword>
<keyword evidence="5" id="KW-0336">GPI-anchor</keyword>
<evidence type="ECO:0000256" key="1">
    <source>
        <dbReference type="ARBA" id="ARBA00004609"/>
    </source>
</evidence>
<dbReference type="PANTHER" id="PTHR33044">
    <property type="entry name" value="BIFUNCTIONAL INHIBITOR/LIPID-TRANSFER PROTEIN/SEED STORAGE 2S ALBUMIN SUPERFAMILY PROTEIN-RELATED"/>
    <property type="match status" value="1"/>
</dbReference>
<keyword evidence="9" id="KW-0325">Glycoprotein</keyword>
<keyword evidence="10" id="KW-0449">Lipoprotein</keyword>
<keyword evidence="12" id="KW-1133">Transmembrane helix</keyword>
<organism evidence="14 15">
    <name type="scientific">Coffea arabica</name>
    <name type="common">Arabian coffee</name>
    <dbReference type="NCBI Taxonomy" id="13443"/>
    <lineage>
        <taxon>Eukaryota</taxon>
        <taxon>Viridiplantae</taxon>
        <taxon>Streptophyta</taxon>
        <taxon>Embryophyta</taxon>
        <taxon>Tracheophyta</taxon>
        <taxon>Spermatophyta</taxon>
        <taxon>Magnoliopsida</taxon>
        <taxon>eudicotyledons</taxon>
        <taxon>Gunneridae</taxon>
        <taxon>Pentapetalae</taxon>
        <taxon>asterids</taxon>
        <taxon>lamiids</taxon>
        <taxon>Gentianales</taxon>
        <taxon>Rubiaceae</taxon>
        <taxon>Ixoroideae</taxon>
        <taxon>Gardenieae complex</taxon>
        <taxon>Bertiereae - Coffeeae clade</taxon>
        <taxon>Coffeeae</taxon>
        <taxon>Coffea</taxon>
    </lineage>
</organism>
<feature type="domain" description="Bifunctional inhibitor/plant lipid transfer protein/seed storage helical" evidence="13">
    <location>
        <begin position="23"/>
        <end position="101"/>
    </location>
</feature>
<dbReference type="RefSeq" id="XP_071922739.1">
    <property type="nucleotide sequence ID" value="XM_072066638.1"/>
</dbReference>
<dbReference type="GeneID" id="113715010"/>
<accession>A0ABM4VT70</accession>
<evidence type="ECO:0000256" key="6">
    <source>
        <dbReference type="ARBA" id="ARBA00022729"/>
    </source>
</evidence>
<name>A0ABM4VT70_COFAR</name>
<dbReference type="SMART" id="SM00499">
    <property type="entry name" value="AAI"/>
    <property type="match status" value="1"/>
</dbReference>
<dbReference type="InterPro" id="IPR016140">
    <property type="entry name" value="Bifunc_inhib/LTP/seed_store"/>
</dbReference>
<evidence type="ECO:0000256" key="8">
    <source>
        <dbReference type="ARBA" id="ARBA00023157"/>
    </source>
</evidence>
<sequence length="208" mass="20640">MGNAVWTTAKPESSAPSPAAVDCSELIFDMLDCMSFLNNGPADPKPSPSCCTGFETVIDADAECVCEGLKNAASMGLSVNITKAAILPSLCHVSAPSISTCNMSIAPTPSNPIPSPSTPSPAIPPPTASPPKTSPPTTNPPTNNPPTSAPTASPPSGTSPGANSPDAAAIAPSSSPSSSSGTTISSMSIFMFSAITVVGSFSFLAVIS</sequence>
<proteinExistence type="inferred from homology"/>
<dbReference type="InterPro" id="IPR000528">
    <property type="entry name" value="Plant_nsLTP"/>
</dbReference>
<evidence type="ECO:0000259" key="13">
    <source>
        <dbReference type="SMART" id="SM00499"/>
    </source>
</evidence>
<keyword evidence="14" id="KW-1185">Reference proteome</keyword>
<keyword evidence="3" id="KW-0813">Transport</keyword>
<keyword evidence="12" id="KW-0472">Membrane</keyword>
<evidence type="ECO:0000313" key="14">
    <source>
        <dbReference type="Proteomes" id="UP001652660"/>
    </source>
</evidence>
<dbReference type="CDD" id="cd00010">
    <property type="entry name" value="AAI_LTSS"/>
    <property type="match status" value="1"/>
</dbReference>
<gene>
    <name evidence="15" type="primary">LOC113715010</name>
</gene>
<evidence type="ECO:0000256" key="4">
    <source>
        <dbReference type="ARBA" id="ARBA00022475"/>
    </source>
</evidence>
<feature type="region of interest" description="Disordered" evidence="11">
    <location>
        <begin position="109"/>
        <end position="182"/>
    </location>
</feature>
<feature type="transmembrane region" description="Helical" evidence="12">
    <location>
        <begin position="187"/>
        <end position="207"/>
    </location>
</feature>
<feature type="compositionally biased region" description="Low complexity" evidence="11">
    <location>
        <begin position="149"/>
        <end position="182"/>
    </location>
</feature>